<dbReference type="EnsemblPlants" id="KEH24235">
    <property type="protein sequence ID" value="KEH24235"/>
    <property type="gene ID" value="MTR_7g106180"/>
</dbReference>
<keyword evidence="5" id="KW-1185">Reference proteome</keyword>
<evidence type="ECO:0000313" key="3">
    <source>
        <dbReference type="EMBL" id="KEH24235.1"/>
    </source>
</evidence>
<name>A0A072UEK9_MEDTR</name>
<protein>
    <submittedName>
        <fullName evidence="3">DUF4283 domain protein</fullName>
    </submittedName>
</protein>
<accession>A0A072UEK9</accession>
<dbReference type="Pfam" id="PF14111">
    <property type="entry name" value="DUF4283"/>
    <property type="match status" value="1"/>
</dbReference>
<sequence length="234" mass="26484">MIPEGPFCMYEEELLQEGLKQCKNSIIGKLLASKQISKQILHSSLMGIWCNPTGFKITELENNLYQFSFEKEVDINRILKGEPWIIRNVWLKLYLWNRNTNIQELDFTHAPLWIQVWGLPLHCKTIAMGHQIGAQIGKLEEAAIYEYPNNAKIIKVKVQYNISNPILAAQSGQGTTTGTSTSTNSNQSWRVQNMQTSNPLKRKSLPASHTVQVQQATTQDIIMASINNKASQEA</sequence>
<feature type="region of interest" description="Disordered" evidence="1">
    <location>
        <begin position="170"/>
        <end position="190"/>
    </location>
</feature>
<dbReference type="InterPro" id="IPR025558">
    <property type="entry name" value="DUF4283"/>
</dbReference>
<gene>
    <name evidence="3" type="ordered locus">MTR_7g106180</name>
</gene>
<dbReference type="PANTHER" id="PTHR31286:SF178">
    <property type="entry name" value="DUF4283 DOMAIN-CONTAINING PROTEIN"/>
    <property type="match status" value="1"/>
</dbReference>
<dbReference type="PANTHER" id="PTHR31286">
    <property type="entry name" value="GLYCINE-RICH CELL WALL STRUCTURAL PROTEIN 1.8-LIKE"/>
    <property type="match status" value="1"/>
</dbReference>
<dbReference type="AlphaFoldDB" id="A0A072UEK9"/>
<reference evidence="3 5" key="2">
    <citation type="journal article" date="2014" name="BMC Genomics">
        <title>An improved genome release (version Mt4.0) for the model legume Medicago truncatula.</title>
        <authorList>
            <person name="Tang H."/>
            <person name="Krishnakumar V."/>
            <person name="Bidwell S."/>
            <person name="Rosen B."/>
            <person name="Chan A."/>
            <person name="Zhou S."/>
            <person name="Gentzbittel L."/>
            <person name="Childs K.L."/>
            <person name="Yandell M."/>
            <person name="Gundlach H."/>
            <person name="Mayer K.F."/>
            <person name="Schwartz D.C."/>
            <person name="Town C.D."/>
        </authorList>
    </citation>
    <scope>GENOME REANNOTATION</scope>
    <source>
        <strain evidence="3">A17</strain>
        <strain evidence="4 5">cv. Jemalong A17</strain>
    </source>
</reference>
<dbReference type="InterPro" id="IPR040256">
    <property type="entry name" value="At4g02000-like"/>
</dbReference>
<reference evidence="4" key="3">
    <citation type="submission" date="2015-04" db="UniProtKB">
        <authorList>
            <consortium name="EnsemblPlants"/>
        </authorList>
    </citation>
    <scope>IDENTIFICATION</scope>
    <source>
        <strain evidence="4">cv. Jemalong A17</strain>
    </source>
</reference>
<dbReference type="EMBL" id="CM001223">
    <property type="protein sequence ID" value="KEH24235.1"/>
    <property type="molecule type" value="Genomic_DNA"/>
</dbReference>
<reference evidence="3 5" key="1">
    <citation type="journal article" date="2011" name="Nature">
        <title>The Medicago genome provides insight into the evolution of rhizobial symbioses.</title>
        <authorList>
            <person name="Young N.D."/>
            <person name="Debelle F."/>
            <person name="Oldroyd G.E."/>
            <person name="Geurts R."/>
            <person name="Cannon S.B."/>
            <person name="Udvardi M.K."/>
            <person name="Benedito V.A."/>
            <person name="Mayer K.F."/>
            <person name="Gouzy J."/>
            <person name="Schoof H."/>
            <person name="Van de Peer Y."/>
            <person name="Proost S."/>
            <person name="Cook D.R."/>
            <person name="Meyers B.C."/>
            <person name="Spannagl M."/>
            <person name="Cheung F."/>
            <person name="De Mita S."/>
            <person name="Krishnakumar V."/>
            <person name="Gundlach H."/>
            <person name="Zhou S."/>
            <person name="Mudge J."/>
            <person name="Bharti A.K."/>
            <person name="Murray J.D."/>
            <person name="Naoumkina M.A."/>
            <person name="Rosen B."/>
            <person name="Silverstein K.A."/>
            <person name="Tang H."/>
            <person name="Rombauts S."/>
            <person name="Zhao P.X."/>
            <person name="Zhou P."/>
            <person name="Barbe V."/>
            <person name="Bardou P."/>
            <person name="Bechner M."/>
            <person name="Bellec A."/>
            <person name="Berger A."/>
            <person name="Berges H."/>
            <person name="Bidwell S."/>
            <person name="Bisseling T."/>
            <person name="Choisne N."/>
            <person name="Couloux A."/>
            <person name="Denny R."/>
            <person name="Deshpande S."/>
            <person name="Dai X."/>
            <person name="Doyle J.J."/>
            <person name="Dudez A.M."/>
            <person name="Farmer A.D."/>
            <person name="Fouteau S."/>
            <person name="Franken C."/>
            <person name="Gibelin C."/>
            <person name="Gish J."/>
            <person name="Goldstein S."/>
            <person name="Gonzalez A.J."/>
            <person name="Green P.J."/>
            <person name="Hallab A."/>
            <person name="Hartog M."/>
            <person name="Hua A."/>
            <person name="Humphray S.J."/>
            <person name="Jeong D.H."/>
            <person name="Jing Y."/>
            <person name="Jocker A."/>
            <person name="Kenton S.M."/>
            <person name="Kim D.J."/>
            <person name="Klee K."/>
            <person name="Lai H."/>
            <person name="Lang C."/>
            <person name="Lin S."/>
            <person name="Macmil S.L."/>
            <person name="Magdelenat G."/>
            <person name="Matthews L."/>
            <person name="McCorrison J."/>
            <person name="Monaghan E.L."/>
            <person name="Mun J.H."/>
            <person name="Najar F.Z."/>
            <person name="Nicholson C."/>
            <person name="Noirot C."/>
            <person name="O'Bleness M."/>
            <person name="Paule C.R."/>
            <person name="Poulain J."/>
            <person name="Prion F."/>
            <person name="Qin B."/>
            <person name="Qu C."/>
            <person name="Retzel E.F."/>
            <person name="Riddle C."/>
            <person name="Sallet E."/>
            <person name="Samain S."/>
            <person name="Samson N."/>
            <person name="Sanders I."/>
            <person name="Saurat O."/>
            <person name="Scarpelli C."/>
            <person name="Schiex T."/>
            <person name="Segurens B."/>
            <person name="Severin A.J."/>
            <person name="Sherrier D.J."/>
            <person name="Shi R."/>
            <person name="Sims S."/>
            <person name="Singer S.R."/>
            <person name="Sinharoy S."/>
            <person name="Sterck L."/>
            <person name="Viollet A."/>
            <person name="Wang B.B."/>
            <person name="Wang K."/>
            <person name="Wang M."/>
            <person name="Wang X."/>
            <person name="Warfsmann J."/>
            <person name="Weissenbach J."/>
            <person name="White D.D."/>
            <person name="White J.D."/>
            <person name="Wiley G.B."/>
            <person name="Wincker P."/>
            <person name="Xing Y."/>
            <person name="Yang L."/>
            <person name="Yao Z."/>
            <person name="Ying F."/>
            <person name="Zhai J."/>
            <person name="Zhou L."/>
            <person name="Zuber A."/>
            <person name="Denarie J."/>
            <person name="Dixon R.A."/>
            <person name="May G.D."/>
            <person name="Schwartz D.C."/>
            <person name="Rogers J."/>
            <person name="Quetier F."/>
            <person name="Town C.D."/>
            <person name="Roe B.A."/>
        </authorList>
    </citation>
    <scope>NUCLEOTIDE SEQUENCE [LARGE SCALE GENOMIC DNA]</scope>
    <source>
        <strain evidence="3">A17</strain>
        <strain evidence="4 5">cv. Jemalong A17</strain>
    </source>
</reference>
<organism evidence="3 5">
    <name type="scientific">Medicago truncatula</name>
    <name type="common">Barrel medic</name>
    <name type="synonym">Medicago tribuloides</name>
    <dbReference type="NCBI Taxonomy" id="3880"/>
    <lineage>
        <taxon>Eukaryota</taxon>
        <taxon>Viridiplantae</taxon>
        <taxon>Streptophyta</taxon>
        <taxon>Embryophyta</taxon>
        <taxon>Tracheophyta</taxon>
        <taxon>Spermatophyta</taxon>
        <taxon>Magnoliopsida</taxon>
        <taxon>eudicotyledons</taxon>
        <taxon>Gunneridae</taxon>
        <taxon>Pentapetalae</taxon>
        <taxon>rosids</taxon>
        <taxon>fabids</taxon>
        <taxon>Fabales</taxon>
        <taxon>Fabaceae</taxon>
        <taxon>Papilionoideae</taxon>
        <taxon>50 kb inversion clade</taxon>
        <taxon>NPAAA clade</taxon>
        <taxon>Hologalegina</taxon>
        <taxon>IRL clade</taxon>
        <taxon>Trifolieae</taxon>
        <taxon>Medicago</taxon>
    </lineage>
</organism>
<dbReference type="HOGENOM" id="CLU_1186548_0_0_1"/>
<evidence type="ECO:0000313" key="5">
    <source>
        <dbReference type="Proteomes" id="UP000002051"/>
    </source>
</evidence>
<dbReference type="Proteomes" id="UP000002051">
    <property type="component" value="Unassembled WGS sequence"/>
</dbReference>
<proteinExistence type="predicted"/>
<feature type="domain" description="DUF4283" evidence="2">
    <location>
        <begin position="20"/>
        <end position="103"/>
    </location>
</feature>
<evidence type="ECO:0000259" key="2">
    <source>
        <dbReference type="Pfam" id="PF14111"/>
    </source>
</evidence>
<evidence type="ECO:0000256" key="1">
    <source>
        <dbReference type="SAM" id="MobiDB-lite"/>
    </source>
</evidence>
<evidence type="ECO:0000313" key="4">
    <source>
        <dbReference type="EnsemblPlants" id="KEH24235"/>
    </source>
</evidence>
<feature type="compositionally biased region" description="Low complexity" evidence="1">
    <location>
        <begin position="170"/>
        <end position="188"/>
    </location>
</feature>